<dbReference type="EMBL" id="BSNG01000001">
    <property type="protein sequence ID" value="GLQ11356.1"/>
    <property type="molecule type" value="Genomic_DNA"/>
</dbReference>
<dbReference type="Pfam" id="PF01370">
    <property type="entry name" value="Epimerase"/>
    <property type="match status" value="1"/>
</dbReference>
<evidence type="ECO:0000259" key="4">
    <source>
        <dbReference type="Pfam" id="PF01370"/>
    </source>
</evidence>
<dbReference type="Proteomes" id="UP001161406">
    <property type="component" value="Unassembled WGS sequence"/>
</dbReference>
<dbReference type="InterPro" id="IPR036291">
    <property type="entry name" value="NAD(P)-bd_dom_sf"/>
</dbReference>
<dbReference type="Gene3D" id="3.40.50.720">
    <property type="entry name" value="NAD(P)-binding Rossmann-like Domain"/>
    <property type="match status" value="1"/>
</dbReference>
<name>A0ABQ5UHB1_9HYPH</name>
<gene>
    <name evidence="5" type="ORF">GCM10007913_32880</name>
</gene>
<evidence type="ECO:0000256" key="2">
    <source>
        <dbReference type="ARBA" id="ARBA00023002"/>
    </source>
</evidence>
<comment type="caution">
    <text evidence="5">The sequence shown here is derived from an EMBL/GenBank/DDBJ whole genome shotgun (WGS) entry which is preliminary data.</text>
</comment>
<evidence type="ECO:0000256" key="1">
    <source>
        <dbReference type="ARBA" id="ARBA00007637"/>
    </source>
</evidence>
<proteinExistence type="inferred from homology"/>
<sequence>MSRILLTGASGYLGTRLRTALAAAGHTIIATDIRPAADGAAIEIADLADAAAMDGLMGRQIDAVVHLGGMSNEGDWDLILRANIMGCHTLFEAARRHGVNRIIYASSYHVVGFYPTEAAPLPVDIAYRPDTLYGVSKVFGESLARFYFDKHGVQSLSIRICSAYDPKTVRESRNWCDPADLARLVNRAIEIDQLGCQVLYGISDNPGAFFVNRAGNSLGWAPQGSSLQHDFPDPRAPVDFDDPANRLLGGGMALRPAPGAAG</sequence>
<evidence type="ECO:0000313" key="6">
    <source>
        <dbReference type="Proteomes" id="UP001161406"/>
    </source>
</evidence>
<dbReference type="RefSeq" id="WP_284392651.1">
    <property type="nucleotide sequence ID" value="NZ_BSNG01000001.1"/>
</dbReference>
<keyword evidence="2" id="KW-0560">Oxidoreductase</keyword>
<accession>A0ABQ5UHB1</accession>
<reference evidence="5" key="2">
    <citation type="submission" date="2023-01" db="EMBL/GenBank/DDBJ databases">
        <title>Draft genome sequence of Devosia yakushimensis strain NBRC 103855.</title>
        <authorList>
            <person name="Sun Q."/>
            <person name="Mori K."/>
        </authorList>
    </citation>
    <scope>NUCLEOTIDE SEQUENCE</scope>
    <source>
        <strain evidence="5">NBRC 103855</strain>
    </source>
</reference>
<keyword evidence="3" id="KW-0520">NAD</keyword>
<dbReference type="PANTHER" id="PTHR43103:SF5">
    <property type="entry name" value="4-EPIMERASE, PUTATIVE (AFU_ORTHOLOGUE AFUA_7G00360)-RELATED"/>
    <property type="match status" value="1"/>
</dbReference>
<reference evidence="5" key="1">
    <citation type="journal article" date="2014" name="Int. J. Syst. Evol. Microbiol.">
        <title>Complete genome of a new Firmicutes species belonging to the dominant human colonic microbiota ('Ruminococcus bicirculans') reveals two chromosomes and a selective capacity to utilize plant glucans.</title>
        <authorList>
            <consortium name="NISC Comparative Sequencing Program"/>
            <person name="Wegmann U."/>
            <person name="Louis P."/>
            <person name="Goesmann A."/>
            <person name="Henrissat B."/>
            <person name="Duncan S.H."/>
            <person name="Flint H.J."/>
        </authorList>
    </citation>
    <scope>NUCLEOTIDE SEQUENCE</scope>
    <source>
        <strain evidence="5">NBRC 103855</strain>
    </source>
</reference>
<dbReference type="PANTHER" id="PTHR43103">
    <property type="entry name" value="NUCLEOSIDE-DIPHOSPHATE-SUGAR EPIMERASE"/>
    <property type="match status" value="1"/>
</dbReference>
<dbReference type="InterPro" id="IPR001509">
    <property type="entry name" value="Epimerase_deHydtase"/>
</dbReference>
<feature type="domain" description="NAD-dependent epimerase/dehydratase" evidence="4">
    <location>
        <begin position="4"/>
        <end position="167"/>
    </location>
</feature>
<keyword evidence="6" id="KW-1185">Reference proteome</keyword>
<dbReference type="CDD" id="cd08946">
    <property type="entry name" value="SDR_e"/>
    <property type="match status" value="1"/>
</dbReference>
<evidence type="ECO:0000313" key="5">
    <source>
        <dbReference type="EMBL" id="GLQ11356.1"/>
    </source>
</evidence>
<dbReference type="SUPFAM" id="SSF51735">
    <property type="entry name" value="NAD(P)-binding Rossmann-fold domains"/>
    <property type="match status" value="1"/>
</dbReference>
<evidence type="ECO:0000256" key="3">
    <source>
        <dbReference type="ARBA" id="ARBA00023027"/>
    </source>
</evidence>
<organism evidence="5 6">
    <name type="scientific">Devosia yakushimensis</name>
    <dbReference type="NCBI Taxonomy" id="470028"/>
    <lineage>
        <taxon>Bacteria</taxon>
        <taxon>Pseudomonadati</taxon>
        <taxon>Pseudomonadota</taxon>
        <taxon>Alphaproteobacteria</taxon>
        <taxon>Hyphomicrobiales</taxon>
        <taxon>Devosiaceae</taxon>
        <taxon>Devosia</taxon>
    </lineage>
</organism>
<protein>
    <submittedName>
        <fullName evidence="5">NAD-dependent dehydratase</fullName>
    </submittedName>
</protein>
<comment type="similarity">
    <text evidence="1">Belongs to the NAD(P)-dependent epimerase/dehydratase family.</text>
</comment>